<comment type="subcellular location">
    <subcellularLocation>
        <location evidence="1">Mitochondrion membrane</location>
    </subcellularLocation>
</comment>
<evidence type="ECO:0000256" key="4">
    <source>
        <dbReference type="ARBA" id="ARBA00023128"/>
    </source>
</evidence>
<feature type="transmembrane region" description="Helical" evidence="7">
    <location>
        <begin position="12"/>
        <end position="32"/>
    </location>
</feature>
<dbReference type="AlphaFoldDB" id="Q196I1"/>
<proteinExistence type="predicted"/>
<evidence type="ECO:0000256" key="3">
    <source>
        <dbReference type="ARBA" id="ARBA00022989"/>
    </source>
</evidence>
<keyword evidence="2 7" id="KW-0812">Transmembrane</keyword>
<organism evidence="9">
    <name type="scientific">Siderastrea radians</name>
    <name type="common">Lesser starlet coral</name>
    <dbReference type="NCBI Taxonomy" id="214988"/>
    <lineage>
        <taxon>Eukaryota</taxon>
        <taxon>Metazoa</taxon>
        <taxon>Cnidaria</taxon>
        <taxon>Anthozoa</taxon>
        <taxon>Hexacorallia</taxon>
        <taxon>Scleractinia</taxon>
        <taxon>Fungiina</taxon>
        <taxon>Siderastreidae</taxon>
        <taxon>Siderastrea</taxon>
    </lineage>
</organism>
<protein>
    <submittedName>
        <fullName evidence="9">ATP synthase F0 subunit 8</fullName>
    </submittedName>
</protein>
<reference evidence="9" key="1">
    <citation type="journal article" date="2006" name="Proc. Natl. Acad. Sci. U.S.A.">
        <title>Naked corals: skeleton loss in Scleractinia.</title>
        <authorList>
            <person name="Medina M."/>
            <person name="Collins A.G."/>
            <person name="Takaoka T.L."/>
            <person name="Kuehl J.V."/>
            <person name="Boore J.L."/>
        </authorList>
    </citation>
    <scope>NUCLEOTIDE SEQUENCE</scope>
</reference>
<accession>Q196I1</accession>
<evidence type="ECO:0000256" key="5">
    <source>
        <dbReference type="ARBA" id="ARBA00023136"/>
    </source>
</evidence>
<gene>
    <name evidence="9" type="primary">ATP8</name>
</gene>
<evidence type="ECO:0000256" key="6">
    <source>
        <dbReference type="ARBA" id="ARBA00023310"/>
    </source>
</evidence>
<keyword evidence="5 7" id="KW-0472">Membrane</keyword>
<dbReference type="RefSeq" id="YP_654417.1">
    <property type="nucleotide sequence ID" value="NC_008167.1"/>
</dbReference>
<evidence type="ECO:0000313" key="9">
    <source>
        <dbReference type="EMBL" id="ABG02391.1"/>
    </source>
</evidence>
<evidence type="ECO:0000256" key="2">
    <source>
        <dbReference type="ARBA" id="ARBA00022692"/>
    </source>
</evidence>
<geneLocation type="mitochondrion" evidence="9"/>
<keyword evidence="3 7" id="KW-1133">Transmembrane helix</keyword>
<keyword evidence="6" id="KW-0066">ATP synthesis</keyword>
<feature type="domain" description="ATP synthase YMF19-like N-terminal" evidence="8">
    <location>
        <begin position="2"/>
        <end position="50"/>
    </location>
</feature>
<dbReference type="GO" id="GO:0006754">
    <property type="term" value="P:ATP biosynthetic process"/>
    <property type="evidence" value="ECO:0007669"/>
    <property type="project" value="UniProtKB-KW"/>
</dbReference>
<dbReference type="Pfam" id="PF02326">
    <property type="entry name" value="YMF19"/>
    <property type="match status" value="1"/>
</dbReference>
<dbReference type="EMBL" id="DQ643838">
    <property type="protein sequence ID" value="ABG02391.1"/>
    <property type="molecule type" value="Genomic_DNA"/>
</dbReference>
<evidence type="ECO:0000256" key="7">
    <source>
        <dbReference type="SAM" id="Phobius"/>
    </source>
</evidence>
<sequence length="77" mass="9356">MPQLDTTMYLTQYRWTLLVLFLLFFLLVFFVLPTIKTNRLIRKSVIKSRAILRGCSELTKEVVFIWRDVNFIRKKWS</sequence>
<keyword evidence="4 9" id="KW-0496">Mitochondrion</keyword>
<dbReference type="CTD" id="4509"/>
<dbReference type="InterPro" id="IPR003319">
    <property type="entry name" value="YMF19-like_N"/>
</dbReference>
<evidence type="ECO:0000259" key="8">
    <source>
        <dbReference type="Pfam" id="PF02326"/>
    </source>
</evidence>
<dbReference type="GO" id="GO:0031966">
    <property type="term" value="C:mitochondrial membrane"/>
    <property type="evidence" value="ECO:0007669"/>
    <property type="project" value="UniProtKB-SubCell"/>
</dbReference>
<name>Q196I1_SIDRA</name>
<dbReference type="GeneID" id="4127013"/>
<evidence type="ECO:0000256" key="1">
    <source>
        <dbReference type="ARBA" id="ARBA00004325"/>
    </source>
</evidence>